<dbReference type="PANTHER" id="PTHR35279">
    <property type="match status" value="1"/>
</dbReference>
<dbReference type="Proteomes" id="UP000216052">
    <property type="component" value="Chromosome"/>
</dbReference>
<evidence type="ECO:0000313" key="1">
    <source>
        <dbReference type="EMBL" id="XFO70821.1"/>
    </source>
</evidence>
<gene>
    <name evidence="1" type="ORF">SPACI_008210</name>
    <name evidence="2" type="ORF">SPACI_041770</name>
</gene>
<proteinExistence type="predicted"/>
<organism evidence="2 3">
    <name type="scientific">Sporomusa acidovorans (strain ATCC 49682 / DSM 3132 / Mol)</name>
    <dbReference type="NCBI Taxonomy" id="1123286"/>
    <lineage>
        <taxon>Bacteria</taxon>
        <taxon>Bacillati</taxon>
        <taxon>Bacillota</taxon>
        <taxon>Negativicutes</taxon>
        <taxon>Selenomonadales</taxon>
        <taxon>Sporomusaceae</taxon>
        <taxon>Sporomusa</taxon>
    </lineage>
</organism>
<sequence length="306" mass="35126">MKWKKKGLIFVTEGRHSWAQTHAMIPTPEFINNNCLRFYVTVCDKQGIGRIGYVDVSANPLCKVIQVAESPILDIGDPGTFDENGILVTSIVNLPDGTKYLYYVGFEIGTKIRYRLLTGLAISRDNGKSFARMQKTPILERSDQELYFRGGPFVIYENGSFRMWYVGGNKWLTINGKEMPVYTINYLESNDGITWDKYGKVCIDIVNENEHGFGRPYIIKHDGKYKMFYSIRVKYLGYRLGYAESTDGINWIRKDQDIGINVSESGWDSEAVCYSAVIKINDQYYMFYNGNEFGKTGFGWAELVEW</sequence>
<dbReference type="EMBL" id="CP155571">
    <property type="protein sequence ID" value="XFO74068.1"/>
    <property type="molecule type" value="Genomic_DNA"/>
</dbReference>
<evidence type="ECO:0000313" key="3">
    <source>
        <dbReference type="Proteomes" id="UP000216052"/>
    </source>
</evidence>
<dbReference type="Gene3D" id="2.115.10.20">
    <property type="entry name" value="Glycosyl hydrolase domain, family 43"/>
    <property type="match status" value="2"/>
</dbReference>
<dbReference type="EMBL" id="CP155571">
    <property type="protein sequence ID" value="XFO70821.1"/>
    <property type="molecule type" value="Genomic_DNA"/>
</dbReference>
<dbReference type="PANTHER" id="PTHR35279:SF1">
    <property type="entry name" value="ARABINANASE_LEVANSUCRASE_INVERTASE"/>
    <property type="match status" value="1"/>
</dbReference>
<dbReference type="RefSeq" id="WP_093798263.1">
    <property type="nucleotide sequence ID" value="NZ_CP155571.1"/>
</dbReference>
<dbReference type="SUPFAM" id="SSF75005">
    <property type="entry name" value="Arabinanase/levansucrase/invertase"/>
    <property type="match status" value="1"/>
</dbReference>
<evidence type="ECO:0008006" key="4">
    <source>
        <dbReference type="Google" id="ProtNLM"/>
    </source>
</evidence>
<evidence type="ECO:0000313" key="2">
    <source>
        <dbReference type="EMBL" id="XFO74068.1"/>
    </source>
</evidence>
<protein>
    <recommendedName>
        <fullName evidence="4">Glycosyl hydrolases family 43</fullName>
    </recommendedName>
</protein>
<accession>A0ABZ3J7N5</accession>
<keyword evidence="3" id="KW-1185">Reference proteome</keyword>
<dbReference type="InterPro" id="IPR023296">
    <property type="entry name" value="Glyco_hydro_beta-prop_sf"/>
</dbReference>
<reference evidence="2 3" key="1">
    <citation type="submission" date="2024-05" db="EMBL/GenBank/DDBJ databases">
        <title>Isolation and characterization of Sporomusa carbonis sp. nov., a carboxydotrophic hydrogenogen in the genus of Sporomusa isolated from a charcoal burning pile.</title>
        <authorList>
            <person name="Boeer T."/>
            <person name="Rosenbaum F."/>
            <person name="Eysell L."/>
            <person name="Mueller V."/>
            <person name="Daniel R."/>
            <person name="Poehlein A."/>
        </authorList>
    </citation>
    <scope>NUCLEOTIDE SEQUENCE [LARGE SCALE GENOMIC DNA]</scope>
    <source>
        <strain evidence="2 3">DSM 3132</strain>
    </source>
</reference>
<name>A0ABZ3J7N5_SPOA4</name>